<dbReference type="STRING" id="497964.CfE428DRAFT_2548"/>
<evidence type="ECO:0000313" key="1">
    <source>
        <dbReference type="EMBL" id="EDY19959.1"/>
    </source>
</evidence>
<dbReference type="GO" id="GO:0008168">
    <property type="term" value="F:methyltransferase activity"/>
    <property type="evidence" value="ECO:0007669"/>
    <property type="project" value="UniProtKB-KW"/>
</dbReference>
<keyword evidence="2" id="KW-1185">Reference proteome</keyword>
<dbReference type="Gene3D" id="3.40.50.150">
    <property type="entry name" value="Vaccinia Virus protein VP39"/>
    <property type="match status" value="1"/>
</dbReference>
<dbReference type="InterPro" id="IPR029063">
    <property type="entry name" value="SAM-dependent_MTases_sf"/>
</dbReference>
<dbReference type="AlphaFoldDB" id="B4D0U7"/>
<name>B4D0U7_9BACT</name>
<comment type="caution">
    <text evidence="1">The sequence shown here is derived from an EMBL/GenBank/DDBJ whole genome shotgun (WGS) entry which is preliminary data.</text>
</comment>
<proteinExistence type="predicted"/>
<dbReference type="InParanoid" id="B4D0U7"/>
<organism evidence="1 2">
    <name type="scientific">Chthoniobacter flavus Ellin428</name>
    <dbReference type="NCBI Taxonomy" id="497964"/>
    <lineage>
        <taxon>Bacteria</taxon>
        <taxon>Pseudomonadati</taxon>
        <taxon>Verrucomicrobiota</taxon>
        <taxon>Spartobacteria</taxon>
        <taxon>Chthoniobacterales</taxon>
        <taxon>Chthoniobacteraceae</taxon>
        <taxon>Chthoniobacter</taxon>
    </lineage>
</organism>
<dbReference type="RefSeq" id="WP_006979873.1">
    <property type="nucleotide sequence ID" value="NZ_ABVL01000006.1"/>
</dbReference>
<dbReference type="eggNOG" id="COG0500">
    <property type="taxonomic scope" value="Bacteria"/>
</dbReference>
<dbReference type="GO" id="GO:0032259">
    <property type="term" value="P:methylation"/>
    <property type="evidence" value="ECO:0007669"/>
    <property type="project" value="UniProtKB-KW"/>
</dbReference>
<dbReference type="Pfam" id="PF13489">
    <property type="entry name" value="Methyltransf_23"/>
    <property type="match status" value="1"/>
</dbReference>
<dbReference type="PANTHER" id="PTHR43861">
    <property type="entry name" value="TRANS-ACONITATE 2-METHYLTRANSFERASE-RELATED"/>
    <property type="match status" value="1"/>
</dbReference>
<gene>
    <name evidence="1" type="ORF">CfE428DRAFT_2548</name>
</gene>
<protein>
    <submittedName>
        <fullName evidence="1">Methyltransferase type 12</fullName>
    </submittedName>
</protein>
<evidence type="ECO:0000313" key="2">
    <source>
        <dbReference type="Proteomes" id="UP000005824"/>
    </source>
</evidence>
<dbReference type="Proteomes" id="UP000005824">
    <property type="component" value="Unassembled WGS sequence"/>
</dbReference>
<dbReference type="EMBL" id="ABVL01000006">
    <property type="protein sequence ID" value="EDY19959.1"/>
    <property type="molecule type" value="Genomic_DNA"/>
</dbReference>
<keyword evidence="1" id="KW-0489">Methyltransferase</keyword>
<keyword evidence="1" id="KW-0808">Transferase</keyword>
<reference evidence="1 2" key="1">
    <citation type="journal article" date="2011" name="J. Bacteriol.">
        <title>Genome sequence of Chthoniobacter flavus Ellin428, an aerobic heterotrophic soil bacterium.</title>
        <authorList>
            <person name="Kant R."/>
            <person name="van Passel M.W."/>
            <person name="Palva A."/>
            <person name="Lucas S."/>
            <person name="Lapidus A."/>
            <person name="Glavina Del Rio T."/>
            <person name="Dalin E."/>
            <person name="Tice H."/>
            <person name="Bruce D."/>
            <person name="Goodwin L."/>
            <person name="Pitluck S."/>
            <person name="Larimer F.W."/>
            <person name="Land M.L."/>
            <person name="Hauser L."/>
            <person name="Sangwan P."/>
            <person name="de Vos W.M."/>
            <person name="Janssen P.H."/>
            <person name="Smidt H."/>
        </authorList>
    </citation>
    <scope>NUCLEOTIDE SEQUENCE [LARGE SCALE GENOMIC DNA]</scope>
    <source>
        <strain evidence="1 2">Ellin428</strain>
    </source>
</reference>
<accession>B4D0U7</accession>
<sequence>MSDSTTAKHDDWDTHWDRYAEAATLNPAQRMRHEYVSDWLVKVAPNKEAHILDIGSGQGDMVRLLHLLLPDAQFMGIELSESGVEISKRKVPSAKFLVADLFHPGADLLPYTGWATHAVCSEVLEHVDDPVAFLRQAQPYLAQGARIMVTVPGGPMSAFDRHIGHRQHFTRESIARVLSAAGFQIEETHSIGFPFFNLYRLTVIARGEKLVDDIRSGSTAGHSGLAKFVMKVFRFLFRFNLPSTPFGWQVVAIARKASP</sequence>
<dbReference type="SUPFAM" id="SSF53335">
    <property type="entry name" value="S-adenosyl-L-methionine-dependent methyltransferases"/>
    <property type="match status" value="1"/>
</dbReference>